<evidence type="ECO:0000313" key="4">
    <source>
        <dbReference type="EMBL" id="MEZ3168393.1"/>
    </source>
</evidence>
<reference evidence="3" key="1">
    <citation type="journal article" date="2014" name="Int. J. Syst. Evol. Microbiol.">
        <title>Complete genome sequence of Corynebacterium casei LMG S-19264T (=DSM 44701T), isolated from a smear-ripened cheese.</title>
        <authorList>
            <consortium name="US DOE Joint Genome Institute (JGI-PGF)"/>
            <person name="Walter F."/>
            <person name="Albersmeier A."/>
            <person name="Kalinowski J."/>
            <person name="Ruckert C."/>
        </authorList>
    </citation>
    <scope>NUCLEOTIDE SEQUENCE</scope>
    <source>
        <strain evidence="3">JCM 14265</strain>
    </source>
</reference>
<protein>
    <submittedName>
        <fullName evidence="3">Uncharacterized protein</fullName>
    </submittedName>
</protein>
<dbReference type="AlphaFoldDB" id="A0AAV3SSJ8"/>
<evidence type="ECO:0000256" key="2">
    <source>
        <dbReference type="SAM" id="MobiDB-lite"/>
    </source>
</evidence>
<name>A0AAV3SSJ8_9EURY</name>
<gene>
    <name evidence="4" type="ORF">ABNG02_13770</name>
    <name evidence="3" type="ORF">GCM10008994_15850</name>
</gene>
<evidence type="ECO:0000313" key="6">
    <source>
        <dbReference type="Proteomes" id="UP001567571"/>
    </source>
</evidence>
<evidence type="ECO:0000256" key="1">
    <source>
        <dbReference type="SAM" id="Coils"/>
    </source>
</evidence>
<keyword evidence="6" id="KW-1185">Reference proteome</keyword>
<dbReference type="RefSeq" id="WP_343778079.1">
    <property type="nucleotide sequence ID" value="NZ_BAAADQ010000006.1"/>
</dbReference>
<feature type="region of interest" description="Disordered" evidence="2">
    <location>
        <begin position="158"/>
        <end position="203"/>
    </location>
</feature>
<proteinExistence type="predicted"/>
<reference evidence="3" key="2">
    <citation type="submission" date="2023-12" db="EMBL/GenBank/DDBJ databases">
        <authorList>
            <person name="Sun Q."/>
            <person name="Inoue M."/>
        </authorList>
    </citation>
    <scope>NUCLEOTIDE SEQUENCE</scope>
    <source>
        <strain evidence="3">JCM 14265</strain>
    </source>
</reference>
<comment type="caution">
    <text evidence="3">The sequence shown here is derived from an EMBL/GenBank/DDBJ whole genome shotgun (WGS) entry which is preliminary data.</text>
</comment>
<dbReference type="Proteomes" id="UP001501425">
    <property type="component" value="Unassembled WGS sequence"/>
</dbReference>
<evidence type="ECO:0000313" key="5">
    <source>
        <dbReference type="Proteomes" id="UP001501425"/>
    </source>
</evidence>
<feature type="coiled-coil region" evidence="1">
    <location>
        <begin position="27"/>
        <end position="97"/>
    </location>
</feature>
<dbReference type="EMBL" id="JBEDNW010000008">
    <property type="protein sequence ID" value="MEZ3168393.1"/>
    <property type="molecule type" value="Genomic_DNA"/>
</dbReference>
<keyword evidence="1" id="KW-0175">Coiled coil</keyword>
<dbReference type="Proteomes" id="UP001567571">
    <property type="component" value="Unassembled WGS sequence"/>
</dbReference>
<dbReference type="EMBL" id="BAAADQ010000006">
    <property type="protein sequence ID" value="GAA0541585.1"/>
    <property type="molecule type" value="Genomic_DNA"/>
</dbReference>
<sequence>MDFRNYIKTQFGLQNSSKILDPAVYSNQALEQDMLELEMEREETEHKIDELNAEQEALYDEGAGAPEYKKQSLATEAELIENERVQYEESYQTQTDKLGLLRAVRGVRKRMRSSDLTIDQLMEDANSTEVGAAVRGELRDLKLDSKKVNKIMGALNISAQVSSSSTNRSSKNKHLGRMEQREEEREYETRNSSDSRSRARSDD</sequence>
<feature type="compositionally biased region" description="Low complexity" evidence="2">
    <location>
        <begin position="158"/>
        <end position="169"/>
    </location>
</feature>
<feature type="compositionally biased region" description="Basic and acidic residues" evidence="2">
    <location>
        <begin position="176"/>
        <end position="203"/>
    </location>
</feature>
<reference evidence="4 6" key="3">
    <citation type="submission" date="2024-06" db="EMBL/GenBank/DDBJ databases">
        <title>Halorubrum miltondacostae sp. nov., a potential PHA producer isolated from an inland solar saltern in Rio Maior, Portugal.</title>
        <authorList>
            <person name="Albuquerque L."/>
            <person name="Viver T."/>
            <person name="Barroso C."/>
            <person name="Claudino R."/>
            <person name="Galvan M."/>
            <person name="Simoes G."/>
            <person name="Lobo Da Cunha A."/>
            <person name="Egas C."/>
        </authorList>
    </citation>
    <scope>NUCLEOTIDE SEQUENCE [LARGE SCALE GENOMIC DNA]</scope>
    <source>
        <strain evidence="4 6">DSM 18646</strain>
    </source>
</reference>
<organism evidence="3 5">
    <name type="scientific">Halorubrum ejinorense</name>
    <dbReference type="NCBI Taxonomy" id="425309"/>
    <lineage>
        <taxon>Archaea</taxon>
        <taxon>Methanobacteriati</taxon>
        <taxon>Methanobacteriota</taxon>
        <taxon>Stenosarchaea group</taxon>
        <taxon>Halobacteria</taxon>
        <taxon>Halobacteriales</taxon>
        <taxon>Haloferacaceae</taxon>
        <taxon>Halorubrum</taxon>
    </lineage>
</organism>
<accession>A0AAV3SSJ8</accession>
<evidence type="ECO:0000313" key="3">
    <source>
        <dbReference type="EMBL" id="GAA0541585.1"/>
    </source>
</evidence>